<proteinExistence type="predicted"/>
<reference evidence="1" key="1">
    <citation type="submission" date="2022-10" db="EMBL/GenBank/DDBJ databases">
        <title>The complete genomes of actinobacterial strains from the NBC collection.</title>
        <authorList>
            <person name="Joergensen T.S."/>
            <person name="Alvarez Arevalo M."/>
            <person name="Sterndorff E.B."/>
            <person name="Faurdal D."/>
            <person name="Vuksanovic O."/>
            <person name="Mourched A.-S."/>
            <person name="Charusanti P."/>
            <person name="Shaw S."/>
            <person name="Blin K."/>
            <person name="Weber T."/>
        </authorList>
    </citation>
    <scope>NUCLEOTIDE SEQUENCE</scope>
    <source>
        <strain evidence="1">NBC_00093</strain>
    </source>
</reference>
<dbReference type="EMBL" id="CP108222">
    <property type="protein sequence ID" value="WTT16824.1"/>
    <property type="molecule type" value="Genomic_DNA"/>
</dbReference>
<dbReference type="AlphaFoldDB" id="A0AAU2A0G9"/>
<name>A0AAU2A0G9_9ACTN</name>
<protein>
    <submittedName>
        <fullName evidence="1">Uncharacterized protein</fullName>
    </submittedName>
</protein>
<gene>
    <name evidence="1" type="ORF">OHA22_15460</name>
</gene>
<evidence type="ECO:0000313" key="1">
    <source>
        <dbReference type="EMBL" id="WTT16824.1"/>
    </source>
</evidence>
<accession>A0AAU2A0G9</accession>
<sequence length="228" mass="24501">MKTPVFVLHDSVNDPQAELWFAEPAGFTGLPFEAFLSEPGSRAADNLRAAVAPFLDSAPNELVRQQFIANVASGQQLLGVLREVGTVHFSIGLHRDDVDGMGASIGQPLLSFFSVSWRDTAVAPRGVTAARAVTSAEGHTGIEFLELPCGPVTLSETTLTPSAESGLPHQPLLQVHVHLPHPDCKRMAVLTISTTAVARRAEYRAILQQIAETVSFENPLESGTNEER</sequence>
<organism evidence="1">
    <name type="scientific">Streptomyces sp. NBC_00093</name>
    <dbReference type="NCBI Taxonomy" id="2975649"/>
    <lineage>
        <taxon>Bacteria</taxon>
        <taxon>Bacillati</taxon>
        <taxon>Actinomycetota</taxon>
        <taxon>Actinomycetes</taxon>
        <taxon>Kitasatosporales</taxon>
        <taxon>Streptomycetaceae</taxon>
        <taxon>Streptomyces</taxon>
    </lineage>
</organism>